<organism evidence="2 3">
    <name type="scientific">Actinomortierella ambigua</name>
    <dbReference type="NCBI Taxonomy" id="1343610"/>
    <lineage>
        <taxon>Eukaryota</taxon>
        <taxon>Fungi</taxon>
        <taxon>Fungi incertae sedis</taxon>
        <taxon>Mucoromycota</taxon>
        <taxon>Mortierellomycotina</taxon>
        <taxon>Mortierellomycetes</taxon>
        <taxon>Mortierellales</taxon>
        <taxon>Mortierellaceae</taxon>
        <taxon>Actinomortierella</taxon>
    </lineage>
</organism>
<dbReference type="EMBL" id="JAAAJB010000071">
    <property type="protein sequence ID" value="KAG0267676.1"/>
    <property type="molecule type" value="Genomic_DNA"/>
</dbReference>
<accession>A0A9P6QFS2</accession>
<feature type="compositionally biased region" description="Low complexity" evidence="1">
    <location>
        <begin position="31"/>
        <end position="59"/>
    </location>
</feature>
<dbReference type="PANTHER" id="PTHR28096">
    <property type="entry name" value="PROTEIN FAF1"/>
    <property type="match status" value="1"/>
</dbReference>
<feature type="region of interest" description="Disordered" evidence="1">
    <location>
        <begin position="96"/>
        <end position="128"/>
    </location>
</feature>
<dbReference type="InterPro" id="IPR053030">
    <property type="entry name" value="Ribosomal_biogenesis_FAF1-like"/>
</dbReference>
<dbReference type="GO" id="GO:0000462">
    <property type="term" value="P:maturation of SSU-rRNA from tricistronic rRNA transcript (SSU-rRNA, 5.8S rRNA, LSU-rRNA)"/>
    <property type="evidence" value="ECO:0007669"/>
    <property type="project" value="TreeGrafter"/>
</dbReference>
<dbReference type="GO" id="GO:0005730">
    <property type="term" value="C:nucleolus"/>
    <property type="evidence" value="ECO:0007669"/>
    <property type="project" value="TreeGrafter"/>
</dbReference>
<proteinExistence type="predicted"/>
<dbReference type="OrthoDB" id="5556956at2759"/>
<feature type="region of interest" description="Disordered" evidence="1">
    <location>
        <begin position="311"/>
        <end position="335"/>
    </location>
</feature>
<evidence type="ECO:0000256" key="1">
    <source>
        <dbReference type="SAM" id="MobiDB-lite"/>
    </source>
</evidence>
<dbReference type="PANTHER" id="PTHR28096:SF1">
    <property type="entry name" value="PROTEIN FAF1"/>
    <property type="match status" value="1"/>
</dbReference>
<evidence type="ECO:0000313" key="2">
    <source>
        <dbReference type="EMBL" id="KAG0267676.1"/>
    </source>
</evidence>
<feature type="compositionally biased region" description="Acidic residues" evidence="1">
    <location>
        <begin position="112"/>
        <end position="128"/>
    </location>
</feature>
<dbReference type="InterPro" id="IPR027973">
    <property type="entry name" value="FSAF1-like"/>
</dbReference>
<protein>
    <submittedName>
        <fullName evidence="2">Uncharacterized protein</fullName>
    </submittedName>
</protein>
<sequence>MNRNLDNKAKARAALAPAPIKKKKLHSLIVKPKTAKTNTTTTTTTTKSAVSNGSSTSSNTKKRKASAVSTTRTTPEHDLDFISLFSPNASSSSAALLESLKPSSRDTLSDSNSEDDDVDGDDDDLAISDDDEDLLATSSGAGARARAAAAQEPTAKRIRTAPQVVVCDGSTIDRKGLSKTSASAGGTDFHFKSFMSSKISKLDEAPLPMKDPLTDQEKEEELQNKKHDAELHSLIMDSRILEQYNAEQLTGADRRRHQKEQMVRLGIQTKEKIKVPFQVGLGMRNKQRERDVKALQEAKDNGTYHKSIKHLYAASGGKKKEKSRSERGLKSSLGQFKGGVLTISQKEIKAVQRESSSKKSSGGKKGKGKKGRH</sequence>
<keyword evidence="3" id="KW-1185">Reference proteome</keyword>
<feature type="compositionally biased region" description="Basic and acidic residues" evidence="1">
    <location>
        <begin position="347"/>
        <end position="357"/>
    </location>
</feature>
<comment type="caution">
    <text evidence="2">The sequence shown here is derived from an EMBL/GenBank/DDBJ whole genome shotgun (WGS) entry which is preliminary data.</text>
</comment>
<dbReference type="AlphaFoldDB" id="A0A9P6QFS2"/>
<name>A0A9P6QFS2_9FUNG</name>
<feature type="region of interest" description="Disordered" evidence="1">
    <location>
        <begin position="1"/>
        <end position="73"/>
    </location>
</feature>
<evidence type="ECO:0000313" key="3">
    <source>
        <dbReference type="Proteomes" id="UP000807716"/>
    </source>
</evidence>
<feature type="region of interest" description="Disordered" evidence="1">
    <location>
        <begin position="347"/>
        <end position="373"/>
    </location>
</feature>
<gene>
    <name evidence="2" type="ORF">DFQ27_008456</name>
</gene>
<feature type="compositionally biased region" description="Basic residues" evidence="1">
    <location>
        <begin position="361"/>
        <end position="373"/>
    </location>
</feature>
<reference evidence="2" key="1">
    <citation type="journal article" date="2020" name="Fungal Divers.">
        <title>Resolving the Mortierellaceae phylogeny through synthesis of multi-gene phylogenetics and phylogenomics.</title>
        <authorList>
            <person name="Vandepol N."/>
            <person name="Liber J."/>
            <person name="Desiro A."/>
            <person name="Na H."/>
            <person name="Kennedy M."/>
            <person name="Barry K."/>
            <person name="Grigoriev I.V."/>
            <person name="Miller A.N."/>
            <person name="O'Donnell K."/>
            <person name="Stajich J.E."/>
            <person name="Bonito G."/>
        </authorList>
    </citation>
    <scope>NUCLEOTIDE SEQUENCE</scope>
    <source>
        <strain evidence="2">BC1065</strain>
    </source>
</reference>
<dbReference type="Pfam" id="PF15375">
    <property type="entry name" value="FSAF1"/>
    <property type="match status" value="1"/>
</dbReference>
<dbReference type="Proteomes" id="UP000807716">
    <property type="component" value="Unassembled WGS sequence"/>
</dbReference>